<evidence type="ECO:0000256" key="2">
    <source>
        <dbReference type="ARBA" id="ARBA00007265"/>
    </source>
</evidence>
<evidence type="ECO:0000256" key="3">
    <source>
        <dbReference type="ARBA" id="ARBA00022555"/>
    </source>
</evidence>
<proteinExistence type="inferred from homology"/>
<dbReference type="SUPFAM" id="SSF81891">
    <property type="entry name" value="Poly A polymerase C-terminal region-like"/>
    <property type="match status" value="1"/>
</dbReference>
<evidence type="ECO:0000313" key="14">
    <source>
        <dbReference type="EMBL" id="SMX54797.1"/>
    </source>
</evidence>
<dbReference type="AlphaFoldDB" id="A0A1Y6K7I0"/>
<accession>A0A1Y6K7I0</accession>
<dbReference type="GO" id="GO:0016779">
    <property type="term" value="F:nucleotidyltransferase activity"/>
    <property type="evidence" value="ECO:0007669"/>
    <property type="project" value="UniProtKB-KW"/>
</dbReference>
<keyword evidence="6" id="KW-0548">Nucleotidyltransferase</keyword>
<keyword evidence="4 11" id="KW-0808">Transferase</keyword>
<dbReference type="InterPro" id="IPR050124">
    <property type="entry name" value="tRNA_CCA-adding_enzyme"/>
</dbReference>
<dbReference type="EMBL" id="LT859958">
    <property type="protein sequence ID" value="SMX54797.1"/>
    <property type="molecule type" value="Genomic_DNA"/>
</dbReference>
<dbReference type="SUPFAM" id="SSF81301">
    <property type="entry name" value="Nucleotidyltransferase"/>
    <property type="match status" value="1"/>
</dbReference>
<evidence type="ECO:0000259" key="12">
    <source>
        <dbReference type="Pfam" id="PF01743"/>
    </source>
</evidence>
<dbReference type="Gene3D" id="1.10.3090.10">
    <property type="entry name" value="cca-adding enzyme, domain 2"/>
    <property type="match status" value="1"/>
</dbReference>
<keyword evidence="10 11" id="KW-0694">RNA-binding</keyword>
<comment type="similarity">
    <text evidence="2 11">Belongs to the tRNA nucleotidyltransferase/poly(A) polymerase family.</text>
</comment>
<sequence length="506" mass="56828">MKLVFEPHYRALLAQIREVFGTEQQLYLVGGAVRDVLLGKPLHDMDFAMGGNPTLLARKLAKHLKAGFFVLDDDRHTARVVYYDSQGQFFPLDFVQFSGMDLREDLFNRDFTINAMAVPVDRLTQVIDPLGGQSDLERGVLRACSEHALFDDPVRVLRGVRLAVQLDLDYAPGLEQALQEAGPQLTRTSSERQRDEFFRLLSGTDPAKGLEHFRRLGILKILIPALVELEVMPVAGEHPQSMLSHAIKTVEKYHALLHHLKPGTQSIADMDWMMQGVRDALGKFSLEIATYFRGEVTPGRDKLSLAFFGALLQGLGTSAMSTGSKEQRIPQRNHHLKGAQLAFTIAKQLTLSTAESHWVQTLVQHHMNLLPYVANRKIPDQRAIYHFFKQTGEVGVAIALHFLADAMALKDHNLDQECWRWYVSVVGAILSAWWEKHSMVVEPKLLLDGFDLQDEFGLMPGKTIGTLLSQLEEEQASGTISNSDQARDFIRKRLIEGVDSGENDEN</sequence>
<evidence type="ECO:0000313" key="15">
    <source>
        <dbReference type="Proteomes" id="UP000195514"/>
    </source>
</evidence>
<dbReference type="GO" id="GO:0046872">
    <property type="term" value="F:metal ion binding"/>
    <property type="evidence" value="ECO:0007669"/>
    <property type="project" value="UniProtKB-KW"/>
</dbReference>
<dbReference type="InterPro" id="IPR043519">
    <property type="entry name" value="NT_sf"/>
</dbReference>
<dbReference type="RefSeq" id="WP_162287674.1">
    <property type="nucleotide sequence ID" value="NZ_LT859958.1"/>
</dbReference>
<keyword evidence="15" id="KW-1185">Reference proteome</keyword>
<dbReference type="Pfam" id="PF12627">
    <property type="entry name" value="PolyA_pol_RNAbd"/>
    <property type="match status" value="1"/>
</dbReference>
<evidence type="ECO:0000256" key="5">
    <source>
        <dbReference type="ARBA" id="ARBA00022694"/>
    </source>
</evidence>
<keyword evidence="9" id="KW-0460">Magnesium</keyword>
<evidence type="ECO:0000256" key="9">
    <source>
        <dbReference type="ARBA" id="ARBA00022842"/>
    </source>
</evidence>
<reference evidence="15" key="1">
    <citation type="submission" date="2017-05" db="EMBL/GenBank/DDBJ databases">
        <authorList>
            <person name="Kirkegaard R."/>
            <person name="Mcilroy J S."/>
        </authorList>
    </citation>
    <scope>NUCLEOTIDE SEQUENCE [LARGE SCALE GENOMIC DNA]</scope>
</reference>
<keyword evidence="3" id="KW-0820">tRNA-binding</keyword>
<dbReference type="CDD" id="cd05398">
    <property type="entry name" value="NT_ClassII-CCAase"/>
    <property type="match status" value="1"/>
</dbReference>
<evidence type="ECO:0000256" key="4">
    <source>
        <dbReference type="ARBA" id="ARBA00022679"/>
    </source>
</evidence>
<organism evidence="14 15">
    <name type="scientific">Candidatus Brevifilum fermentans</name>
    <dbReference type="NCBI Taxonomy" id="1986204"/>
    <lineage>
        <taxon>Bacteria</taxon>
        <taxon>Bacillati</taxon>
        <taxon>Chloroflexota</taxon>
        <taxon>Anaerolineae</taxon>
        <taxon>Anaerolineales</taxon>
        <taxon>Anaerolineaceae</taxon>
        <taxon>Candidatus Brevifilum</taxon>
    </lineage>
</organism>
<keyword evidence="5" id="KW-0819">tRNA processing</keyword>
<dbReference type="InterPro" id="IPR002646">
    <property type="entry name" value="PolA_pol_head_dom"/>
</dbReference>
<name>A0A1Y6K7I0_9CHLR</name>
<dbReference type="Pfam" id="PF01743">
    <property type="entry name" value="PolyA_pol"/>
    <property type="match status" value="1"/>
</dbReference>
<dbReference type="Proteomes" id="UP000195514">
    <property type="component" value="Chromosome I"/>
</dbReference>
<dbReference type="PANTHER" id="PTHR47545">
    <property type="entry name" value="MULTIFUNCTIONAL CCA PROTEIN"/>
    <property type="match status" value="1"/>
</dbReference>
<evidence type="ECO:0000256" key="11">
    <source>
        <dbReference type="RuleBase" id="RU003953"/>
    </source>
</evidence>
<evidence type="ECO:0000256" key="10">
    <source>
        <dbReference type="ARBA" id="ARBA00022884"/>
    </source>
</evidence>
<feature type="domain" description="tRNA nucleotidyltransferase/poly(A) polymerase RNA and SrmB- binding" evidence="13">
    <location>
        <begin position="172"/>
        <end position="226"/>
    </location>
</feature>
<comment type="cofactor">
    <cofactor evidence="1">
        <name>Mg(2+)</name>
        <dbReference type="ChEBI" id="CHEBI:18420"/>
    </cofactor>
</comment>
<dbReference type="PANTHER" id="PTHR47545:SF2">
    <property type="entry name" value="CC-ADDING TRNA NUCLEOTIDYLTRANSFERASE"/>
    <property type="match status" value="1"/>
</dbReference>
<dbReference type="InterPro" id="IPR032828">
    <property type="entry name" value="PolyA_RNA-bd"/>
</dbReference>
<dbReference type="Gene3D" id="3.30.460.10">
    <property type="entry name" value="Beta Polymerase, domain 2"/>
    <property type="match status" value="1"/>
</dbReference>
<gene>
    <name evidence="14" type="ORF">CFX1CAM_1732</name>
</gene>
<evidence type="ECO:0000256" key="6">
    <source>
        <dbReference type="ARBA" id="ARBA00022695"/>
    </source>
</evidence>
<feature type="domain" description="Poly A polymerase head" evidence="12">
    <location>
        <begin position="26"/>
        <end position="142"/>
    </location>
</feature>
<dbReference type="KEGG" id="abat:CFX1CAM_1732"/>
<dbReference type="GO" id="GO:0000166">
    <property type="term" value="F:nucleotide binding"/>
    <property type="evidence" value="ECO:0007669"/>
    <property type="project" value="UniProtKB-KW"/>
</dbReference>
<protein>
    <submittedName>
        <fullName evidence="14">Putative tRNA nucleotidyltransferase</fullName>
    </submittedName>
</protein>
<dbReference type="GO" id="GO:0008033">
    <property type="term" value="P:tRNA processing"/>
    <property type="evidence" value="ECO:0007669"/>
    <property type="project" value="UniProtKB-KW"/>
</dbReference>
<evidence type="ECO:0000259" key="13">
    <source>
        <dbReference type="Pfam" id="PF12627"/>
    </source>
</evidence>
<evidence type="ECO:0000256" key="1">
    <source>
        <dbReference type="ARBA" id="ARBA00001946"/>
    </source>
</evidence>
<evidence type="ECO:0000256" key="7">
    <source>
        <dbReference type="ARBA" id="ARBA00022723"/>
    </source>
</evidence>
<keyword evidence="8" id="KW-0547">Nucleotide-binding</keyword>
<keyword evidence="7" id="KW-0479">Metal-binding</keyword>
<evidence type="ECO:0000256" key="8">
    <source>
        <dbReference type="ARBA" id="ARBA00022741"/>
    </source>
</evidence>
<dbReference type="GO" id="GO:0000049">
    <property type="term" value="F:tRNA binding"/>
    <property type="evidence" value="ECO:0007669"/>
    <property type="project" value="UniProtKB-KW"/>
</dbReference>